<reference evidence="1 2" key="1">
    <citation type="submission" date="2019-06" db="EMBL/GenBank/DDBJ databases">
        <title>Genome Sequence of the Brown Rot Fungal Pathogen Monilinia laxa.</title>
        <authorList>
            <person name="De Miccolis Angelini R.M."/>
            <person name="Landi L."/>
            <person name="Abate D."/>
            <person name="Pollastro S."/>
            <person name="Romanazzi G."/>
            <person name="Faretra F."/>
        </authorList>
    </citation>
    <scope>NUCLEOTIDE SEQUENCE [LARGE SCALE GENOMIC DNA]</scope>
    <source>
        <strain evidence="1 2">Mlax316</strain>
    </source>
</reference>
<protein>
    <submittedName>
        <fullName evidence="1">Uncharacterized protein</fullName>
    </submittedName>
</protein>
<accession>A0A5N6JZ38</accession>
<organism evidence="1 2">
    <name type="scientific">Monilinia laxa</name>
    <name type="common">Brown rot fungus</name>
    <name type="synonym">Sclerotinia laxa</name>
    <dbReference type="NCBI Taxonomy" id="61186"/>
    <lineage>
        <taxon>Eukaryota</taxon>
        <taxon>Fungi</taxon>
        <taxon>Dikarya</taxon>
        <taxon>Ascomycota</taxon>
        <taxon>Pezizomycotina</taxon>
        <taxon>Leotiomycetes</taxon>
        <taxon>Helotiales</taxon>
        <taxon>Sclerotiniaceae</taxon>
        <taxon>Monilinia</taxon>
    </lineage>
</organism>
<name>A0A5N6JZ38_MONLA</name>
<dbReference type="OrthoDB" id="3550535at2759"/>
<dbReference type="EMBL" id="VIGI01000010">
    <property type="protein sequence ID" value="KAB8294805.1"/>
    <property type="molecule type" value="Genomic_DNA"/>
</dbReference>
<gene>
    <name evidence="1" type="ORF">EYC80_006766</name>
</gene>
<evidence type="ECO:0000313" key="1">
    <source>
        <dbReference type="EMBL" id="KAB8294805.1"/>
    </source>
</evidence>
<proteinExistence type="predicted"/>
<dbReference type="Proteomes" id="UP000326757">
    <property type="component" value="Unassembled WGS sequence"/>
</dbReference>
<evidence type="ECO:0000313" key="2">
    <source>
        <dbReference type="Proteomes" id="UP000326757"/>
    </source>
</evidence>
<dbReference type="AlphaFoldDB" id="A0A5N6JZ38"/>
<keyword evidence="2" id="KW-1185">Reference proteome</keyword>
<sequence length="200" mass="22685">MGNKNAFGNTKLSINHTAGLPVKKTVEIFPKAAAKPKYKPKPVVQLSTLSKHPAIEITNNKEISIYIEMCSSMPEEPTDMPSLRAALTEYKSIKKLSIKIHAPWPRTESRVHSIKKLFAIINAFRLNTLKTTMSIDGCNFPQMKLAAAVHALSCFKKWQSYYQVYDEVNKLEDDRIKIAHGSEFDLRLRGVYKKEFLTSV</sequence>
<comment type="caution">
    <text evidence="1">The sequence shown here is derived from an EMBL/GenBank/DDBJ whole genome shotgun (WGS) entry which is preliminary data.</text>
</comment>